<keyword evidence="2 4" id="KW-0378">Hydrolase</keyword>
<organism evidence="4 5">
    <name type="scientific">Clostridium scatologenes</name>
    <dbReference type="NCBI Taxonomy" id="1548"/>
    <lineage>
        <taxon>Bacteria</taxon>
        <taxon>Bacillati</taxon>
        <taxon>Bacillota</taxon>
        <taxon>Clostridia</taxon>
        <taxon>Eubacteriales</taxon>
        <taxon>Clostridiaceae</taxon>
        <taxon>Clostridium</taxon>
    </lineage>
</organism>
<dbReference type="PANTHER" id="PTHR34135">
    <property type="entry name" value="LYSOZYME"/>
    <property type="match status" value="1"/>
</dbReference>
<dbReference type="Gene3D" id="3.40.50.12090">
    <property type="match status" value="1"/>
</dbReference>
<protein>
    <submittedName>
        <fullName evidence="4">Cell wall hydrolase</fullName>
    </submittedName>
</protein>
<dbReference type="RefSeq" id="WP_029159992.1">
    <property type="nucleotide sequence ID" value="NZ_CP009933.1"/>
</dbReference>
<gene>
    <name evidence="4" type="ORF">CSCA_1442</name>
</gene>
<dbReference type="GO" id="GO:0016052">
    <property type="term" value="P:carbohydrate catabolic process"/>
    <property type="evidence" value="ECO:0007669"/>
    <property type="project" value="TreeGrafter"/>
</dbReference>
<evidence type="ECO:0000313" key="5">
    <source>
        <dbReference type="Proteomes" id="UP000033115"/>
    </source>
</evidence>
<keyword evidence="5" id="KW-1185">Reference proteome</keyword>
<dbReference type="SUPFAM" id="SSF51445">
    <property type="entry name" value="(Trans)glycosidases"/>
    <property type="match status" value="1"/>
</dbReference>
<reference evidence="4 5" key="1">
    <citation type="journal article" date="2015" name="J. Biotechnol.">
        <title>Complete genome sequence of a malodorant-producing acetogen, Clostridium scatologenes ATCC 25775(T).</title>
        <authorList>
            <person name="Zhu Z."/>
            <person name="Guo T."/>
            <person name="Zheng H."/>
            <person name="Song T."/>
            <person name="Ouyang P."/>
            <person name="Xie J."/>
        </authorList>
    </citation>
    <scope>NUCLEOTIDE SEQUENCE [LARGE SCALE GENOMIC DNA]</scope>
    <source>
        <strain evidence="4 5">ATCC 25775</strain>
    </source>
</reference>
<dbReference type="KEGG" id="csq:CSCA_1442"/>
<name>A0A0E3JMW0_CLOSL</name>
<dbReference type="GO" id="GO:0016998">
    <property type="term" value="P:cell wall macromolecule catabolic process"/>
    <property type="evidence" value="ECO:0007669"/>
    <property type="project" value="InterPro"/>
</dbReference>
<dbReference type="AlphaFoldDB" id="A0A0E3JMW0"/>
<dbReference type="HOGENOM" id="CLU_070275_0_0_9"/>
<comment type="similarity">
    <text evidence="1">Belongs to the glycosyl hydrolase 25 family.</text>
</comment>
<dbReference type="SMART" id="SM00641">
    <property type="entry name" value="Glyco_25"/>
    <property type="match status" value="1"/>
</dbReference>
<dbReference type="GO" id="GO:0009253">
    <property type="term" value="P:peptidoglycan catabolic process"/>
    <property type="evidence" value="ECO:0007669"/>
    <property type="project" value="InterPro"/>
</dbReference>
<dbReference type="EMBL" id="CP009933">
    <property type="protein sequence ID" value="AKA68567.1"/>
    <property type="molecule type" value="Genomic_DNA"/>
</dbReference>
<keyword evidence="3" id="KW-0326">Glycosidase</keyword>
<dbReference type="Gene3D" id="3.20.20.80">
    <property type="entry name" value="Glycosidases"/>
    <property type="match status" value="1"/>
</dbReference>
<dbReference type="STRING" id="1548.CSCA_1442"/>
<dbReference type="Pfam" id="PF01183">
    <property type="entry name" value="Glyco_hydro_25"/>
    <property type="match status" value="1"/>
</dbReference>
<evidence type="ECO:0000256" key="3">
    <source>
        <dbReference type="ARBA" id="ARBA00023295"/>
    </source>
</evidence>
<dbReference type="InterPro" id="IPR018077">
    <property type="entry name" value="Glyco_hydro_fam25_subgr"/>
</dbReference>
<dbReference type="PANTHER" id="PTHR34135:SF2">
    <property type="entry name" value="LYSOZYME"/>
    <property type="match status" value="1"/>
</dbReference>
<evidence type="ECO:0000256" key="2">
    <source>
        <dbReference type="ARBA" id="ARBA00022801"/>
    </source>
</evidence>
<dbReference type="InterPro" id="IPR017853">
    <property type="entry name" value="GH"/>
</dbReference>
<dbReference type="Proteomes" id="UP000033115">
    <property type="component" value="Chromosome"/>
</dbReference>
<accession>A0A0E3JMW0</accession>
<evidence type="ECO:0000256" key="1">
    <source>
        <dbReference type="ARBA" id="ARBA00010646"/>
    </source>
</evidence>
<dbReference type="GO" id="GO:0003796">
    <property type="term" value="F:lysozyme activity"/>
    <property type="evidence" value="ECO:0007669"/>
    <property type="project" value="InterPro"/>
</dbReference>
<proteinExistence type="inferred from homology"/>
<dbReference type="InterPro" id="IPR002053">
    <property type="entry name" value="Glyco_hydro_25"/>
</dbReference>
<sequence length="276" mass="31168">MKGIDIYEGDNIQDWNAVKNAGIEVVIQKASQGTSHVDKLLNYRYPLIRSAGLKIGFYHFASYNSENPIEEAQHFLDTIAGLESDTVLWLDIEAAEKWGKQTSINYANAFIDYVGNQGHEIGIYTGDSFFHSYLKNNIPDVPLWIASYGRQPNLYPDNASWQYTDQGQLNGIVGNVDLDYFIDNIFIKREDEMEMENIVGFNNQVDKRAAEYLADFLNCPTVDLVATANAINFSKVKNVYFVGGGFFPQLDNAKVIKGPDRYDTCIEVMKNIGKLK</sequence>
<dbReference type="PROSITE" id="PS51904">
    <property type="entry name" value="GLYCOSYL_HYDROL_F25_2"/>
    <property type="match status" value="1"/>
</dbReference>
<evidence type="ECO:0000313" key="4">
    <source>
        <dbReference type="EMBL" id="AKA68567.1"/>
    </source>
</evidence>